<dbReference type="GO" id="GO:0046933">
    <property type="term" value="F:proton-transporting ATP synthase activity, rotational mechanism"/>
    <property type="evidence" value="ECO:0007669"/>
    <property type="project" value="InterPro"/>
</dbReference>
<accession>A0A381YYQ8</accession>
<dbReference type="GO" id="GO:0016020">
    <property type="term" value="C:membrane"/>
    <property type="evidence" value="ECO:0007669"/>
    <property type="project" value="UniProtKB-SubCell"/>
</dbReference>
<reference evidence="7" key="1">
    <citation type="submission" date="2018-05" db="EMBL/GenBank/DDBJ databases">
        <authorList>
            <person name="Lanie J.A."/>
            <person name="Ng W.-L."/>
            <person name="Kazmierczak K.M."/>
            <person name="Andrzejewski T.M."/>
            <person name="Davidsen T.M."/>
            <person name="Wayne K.J."/>
            <person name="Tettelin H."/>
            <person name="Glass J.I."/>
            <person name="Rusch D."/>
            <person name="Podicherti R."/>
            <person name="Tsui H.-C.T."/>
            <person name="Winkler M.E."/>
        </authorList>
    </citation>
    <scope>NUCLEOTIDE SEQUENCE</scope>
</reference>
<dbReference type="EMBL" id="UINC01019393">
    <property type="protein sequence ID" value="SVA82089.1"/>
    <property type="molecule type" value="Genomic_DNA"/>
</dbReference>
<dbReference type="InterPro" id="IPR000711">
    <property type="entry name" value="ATPase_OSCP/dsu"/>
</dbReference>
<evidence type="ECO:0000256" key="6">
    <source>
        <dbReference type="ARBA" id="ARBA00023310"/>
    </source>
</evidence>
<evidence type="ECO:0000256" key="5">
    <source>
        <dbReference type="ARBA" id="ARBA00023136"/>
    </source>
</evidence>
<comment type="subcellular location">
    <subcellularLocation>
        <location evidence="1">Membrane</location>
    </subcellularLocation>
</comment>
<protein>
    <recommendedName>
        <fullName evidence="8">ATP synthase subunit delta</fullName>
    </recommendedName>
</protein>
<dbReference type="AlphaFoldDB" id="A0A381YYQ8"/>
<evidence type="ECO:0000256" key="1">
    <source>
        <dbReference type="ARBA" id="ARBA00004370"/>
    </source>
</evidence>
<dbReference type="NCBIfam" id="TIGR01145">
    <property type="entry name" value="ATP_synt_delta"/>
    <property type="match status" value="1"/>
</dbReference>
<organism evidence="7">
    <name type="scientific">marine metagenome</name>
    <dbReference type="NCBI Taxonomy" id="408172"/>
    <lineage>
        <taxon>unclassified sequences</taxon>
        <taxon>metagenomes</taxon>
        <taxon>ecological metagenomes</taxon>
    </lineage>
</organism>
<dbReference type="PRINTS" id="PR00125">
    <property type="entry name" value="ATPASEDELTA"/>
</dbReference>
<dbReference type="PANTHER" id="PTHR11910">
    <property type="entry name" value="ATP SYNTHASE DELTA CHAIN"/>
    <property type="match status" value="1"/>
</dbReference>
<evidence type="ECO:0000256" key="3">
    <source>
        <dbReference type="ARBA" id="ARBA00022781"/>
    </source>
</evidence>
<name>A0A381YYQ8_9ZZZZ</name>
<keyword evidence="3" id="KW-0375">Hydrogen ion transport</keyword>
<dbReference type="Pfam" id="PF00213">
    <property type="entry name" value="OSCP"/>
    <property type="match status" value="1"/>
</dbReference>
<evidence type="ECO:0008006" key="8">
    <source>
        <dbReference type="Google" id="ProtNLM"/>
    </source>
</evidence>
<gene>
    <name evidence="7" type="ORF">METZ01_LOCUS134943</name>
</gene>
<dbReference type="Gene3D" id="1.10.520.20">
    <property type="entry name" value="N-terminal domain of the delta subunit of the F1F0-ATP synthase"/>
    <property type="match status" value="1"/>
</dbReference>
<evidence type="ECO:0000256" key="2">
    <source>
        <dbReference type="ARBA" id="ARBA00022448"/>
    </source>
</evidence>
<dbReference type="HAMAP" id="MF_01416">
    <property type="entry name" value="ATP_synth_delta_bact"/>
    <property type="match status" value="1"/>
</dbReference>
<keyword evidence="5" id="KW-0472">Membrane</keyword>
<evidence type="ECO:0000256" key="4">
    <source>
        <dbReference type="ARBA" id="ARBA00023065"/>
    </source>
</evidence>
<keyword evidence="4" id="KW-0406">Ion transport</keyword>
<keyword evidence="2" id="KW-0813">Transport</keyword>
<evidence type="ECO:0000313" key="7">
    <source>
        <dbReference type="EMBL" id="SVA82089.1"/>
    </source>
</evidence>
<dbReference type="InterPro" id="IPR026015">
    <property type="entry name" value="ATP_synth_OSCP/delta_N_sf"/>
</dbReference>
<sequence length="179" mass="19588">MAATGRRYAQAAFELAKDHNSLDVWEEGLARASEVLLDPDVLGFLDAPQVTDSAKLDGIATLLPSIDGLVRNTVSLMTVNHDVNKFVEMYRLFSEMADEYRGIARAEVVTAVPLDDAQRDRLATGLARLVGRSEVKITENVNPDIIGGVEAKVGDHLIDGSTRTQLRLMRDSLAERPVD</sequence>
<keyword evidence="6" id="KW-0066">ATP synthesis</keyword>
<dbReference type="SUPFAM" id="SSF47928">
    <property type="entry name" value="N-terminal domain of the delta subunit of the F1F0-ATP synthase"/>
    <property type="match status" value="1"/>
</dbReference>
<proteinExistence type="inferred from homology"/>